<dbReference type="Pfam" id="PF14248">
    <property type="entry name" value="DUF4345"/>
    <property type="match status" value="1"/>
</dbReference>
<dbReference type="Proteomes" id="UP000616499">
    <property type="component" value="Unassembled WGS sequence"/>
</dbReference>
<feature type="transmembrane region" description="Helical" evidence="1">
    <location>
        <begin position="76"/>
        <end position="99"/>
    </location>
</feature>
<evidence type="ECO:0008006" key="4">
    <source>
        <dbReference type="Google" id="ProtNLM"/>
    </source>
</evidence>
<keyword evidence="1" id="KW-0812">Transmembrane</keyword>
<evidence type="ECO:0000313" key="2">
    <source>
        <dbReference type="EMBL" id="GGM05344.1"/>
    </source>
</evidence>
<organism evidence="2 3">
    <name type="scientific">Pseudomonas asuensis</name>
    <dbReference type="NCBI Taxonomy" id="1825787"/>
    <lineage>
        <taxon>Bacteria</taxon>
        <taxon>Pseudomonadati</taxon>
        <taxon>Pseudomonadota</taxon>
        <taxon>Gammaproteobacteria</taxon>
        <taxon>Pseudomonadales</taxon>
        <taxon>Pseudomonadaceae</taxon>
        <taxon>Pseudomonas</taxon>
    </lineage>
</organism>
<feature type="transmembrane region" description="Helical" evidence="1">
    <location>
        <begin position="111"/>
        <end position="128"/>
    </location>
</feature>
<comment type="caution">
    <text evidence="2">The sequence shown here is derived from an EMBL/GenBank/DDBJ whole genome shotgun (WGS) entry which is preliminary data.</text>
</comment>
<dbReference type="EMBL" id="BMNW01000003">
    <property type="protein sequence ID" value="GGM05344.1"/>
    <property type="molecule type" value="Genomic_DNA"/>
</dbReference>
<dbReference type="InterPro" id="IPR025597">
    <property type="entry name" value="DUF4345"/>
</dbReference>
<keyword evidence="3" id="KW-1185">Reference proteome</keyword>
<accession>A0ABQ2GPI5</accession>
<reference evidence="3" key="1">
    <citation type="journal article" date="2019" name="Int. J. Syst. Evol. Microbiol.">
        <title>The Global Catalogue of Microorganisms (GCM) 10K type strain sequencing project: providing services to taxonomists for standard genome sequencing and annotation.</title>
        <authorList>
            <consortium name="The Broad Institute Genomics Platform"/>
            <consortium name="The Broad Institute Genome Sequencing Center for Infectious Disease"/>
            <person name="Wu L."/>
            <person name="Ma J."/>
        </authorList>
    </citation>
    <scope>NUCLEOTIDE SEQUENCE [LARGE SCALE GENOMIC DNA]</scope>
    <source>
        <strain evidence="3">JCM 13501</strain>
    </source>
</reference>
<name>A0ABQ2GPI5_9PSED</name>
<proteinExistence type="predicted"/>
<evidence type="ECO:0000313" key="3">
    <source>
        <dbReference type="Proteomes" id="UP000616499"/>
    </source>
</evidence>
<keyword evidence="1" id="KW-0472">Membrane</keyword>
<keyword evidence="1" id="KW-1133">Transmembrane helix</keyword>
<sequence length="145" mass="16425">MFYTRFARAVLVVQTLVWAGLALAYWFRPYEMTNASGVLLMDSASVTEIQVFYGGLQFGLALFTGFAVFRPHLVRAALLLIVFLQLSTASVRLIGALLADAGEANFDWYSQLYKIVIAILAIVALRLLDRWNRMLDERYGDYEDD</sequence>
<feature type="transmembrane region" description="Helical" evidence="1">
    <location>
        <begin position="48"/>
        <end position="69"/>
    </location>
</feature>
<dbReference type="RefSeq" id="WP_188865592.1">
    <property type="nucleotide sequence ID" value="NZ_BMNW01000003.1"/>
</dbReference>
<protein>
    <recommendedName>
        <fullName evidence="4">DUF4345 domain-containing protein</fullName>
    </recommendedName>
</protein>
<gene>
    <name evidence="2" type="ORF">GCM10009425_15920</name>
</gene>
<evidence type="ECO:0000256" key="1">
    <source>
        <dbReference type="SAM" id="Phobius"/>
    </source>
</evidence>